<feature type="modified residue" description="4-aspartylphosphate" evidence="1">
    <location>
        <position position="69"/>
    </location>
</feature>
<sequence>MEIAVPAHARAADGGASRGKSLVFDSKILRGSVASRAFAAQGIGSDVVHRPELAIERIRGGKYDLLYLDLRQPDAMHFKVAATAFARRNGAKVLAALSPDSGQEVLRRLDQRLDGAFVDPIDAELLGAKAAALLPRNRLVPVENEAVAPPVEGEELCLIETTLLRRSATIQQRLGDHLISDSMPSSLLESLSKCVERARHRRLENEQQHGQGNRRLDERLPVDVVASAVLLRPNGEPCGPAFPVLVGDLSMTGARLAHTRSIGNQRLALRWRSLTIPNAWIAVESEVMRCETIGRFYEIGVGFDMWGGGHAGR</sequence>
<dbReference type="Proteomes" id="UP000317421">
    <property type="component" value="Unassembled WGS sequence"/>
</dbReference>
<dbReference type="InterPro" id="IPR001789">
    <property type="entry name" value="Sig_transdc_resp-reg_receiver"/>
</dbReference>
<feature type="domain" description="Response regulatory" evidence="2">
    <location>
        <begin position="20"/>
        <end position="134"/>
    </location>
</feature>
<protein>
    <recommendedName>
        <fullName evidence="2">Response regulatory domain-containing protein</fullName>
    </recommendedName>
</protein>
<dbReference type="AlphaFoldDB" id="A0A5C6A7B4"/>
<reference evidence="3 4" key="1">
    <citation type="submission" date="2019-02" db="EMBL/GenBank/DDBJ databases">
        <title>Deep-cultivation of Planctomycetes and their phenomic and genomic characterization uncovers novel biology.</title>
        <authorList>
            <person name="Wiegand S."/>
            <person name="Jogler M."/>
            <person name="Boedeker C."/>
            <person name="Pinto D."/>
            <person name="Vollmers J."/>
            <person name="Rivas-Marin E."/>
            <person name="Kohn T."/>
            <person name="Peeters S.H."/>
            <person name="Heuer A."/>
            <person name="Rast P."/>
            <person name="Oberbeckmann S."/>
            <person name="Bunk B."/>
            <person name="Jeske O."/>
            <person name="Meyerdierks A."/>
            <person name="Storesund J.E."/>
            <person name="Kallscheuer N."/>
            <person name="Luecker S."/>
            <person name="Lage O.M."/>
            <person name="Pohl T."/>
            <person name="Merkel B.J."/>
            <person name="Hornburger P."/>
            <person name="Mueller R.-W."/>
            <person name="Bruemmer F."/>
            <person name="Labrenz M."/>
            <person name="Spormann A.M."/>
            <person name="Op Den Camp H."/>
            <person name="Overmann J."/>
            <person name="Amann R."/>
            <person name="Jetten M.S.M."/>
            <person name="Mascher T."/>
            <person name="Medema M.H."/>
            <person name="Devos D.P."/>
            <person name="Kaster A.-K."/>
            <person name="Ovreas L."/>
            <person name="Rohde M."/>
            <person name="Galperin M.Y."/>
            <person name="Jogler C."/>
        </authorList>
    </citation>
    <scope>NUCLEOTIDE SEQUENCE [LARGE SCALE GENOMIC DNA]</scope>
    <source>
        <strain evidence="3 4">Pla108</strain>
    </source>
</reference>
<dbReference type="EMBL" id="SJPR01000005">
    <property type="protein sequence ID" value="TWT95178.1"/>
    <property type="molecule type" value="Genomic_DNA"/>
</dbReference>
<proteinExistence type="predicted"/>
<keyword evidence="4" id="KW-1185">Reference proteome</keyword>
<evidence type="ECO:0000256" key="1">
    <source>
        <dbReference type="PROSITE-ProRule" id="PRU00169"/>
    </source>
</evidence>
<evidence type="ECO:0000313" key="3">
    <source>
        <dbReference type="EMBL" id="TWT95178.1"/>
    </source>
</evidence>
<evidence type="ECO:0000313" key="4">
    <source>
        <dbReference type="Proteomes" id="UP000317421"/>
    </source>
</evidence>
<gene>
    <name evidence="3" type="ORF">Pla108_33200</name>
</gene>
<comment type="caution">
    <text evidence="3">The sequence shown here is derived from an EMBL/GenBank/DDBJ whole genome shotgun (WGS) entry which is preliminary data.</text>
</comment>
<dbReference type="Gene3D" id="3.40.50.2300">
    <property type="match status" value="1"/>
</dbReference>
<evidence type="ECO:0000259" key="2">
    <source>
        <dbReference type="PROSITE" id="PS50110"/>
    </source>
</evidence>
<organism evidence="3 4">
    <name type="scientific">Botrimarina colliarenosi</name>
    <dbReference type="NCBI Taxonomy" id="2528001"/>
    <lineage>
        <taxon>Bacteria</taxon>
        <taxon>Pseudomonadati</taxon>
        <taxon>Planctomycetota</taxon>
        <taxon>Planctomycetia</taxon>
        <taxon>Pirellulales</taxon>
        <taxon>Lacipirellulaceae</taxon>
        <taxon>Botrimarina</taxon>
    </lineage>
</organism>
<dbReference type="SUPFAM" id="SSF52172">
    <property type="entry name" value="CheY-like"/>
    <property type="match status" value="1"/>
</dbReference>
<dbReference type="GO" id="GO:0000160">
    <property type="term" value="P:phosphorelay signal transduction system"/>
    <property type="evidence" value="ECO:0007669"/>
    <property type="project" value="InterPro"/>
</dbReference>
<keyword evidence="1" id="KW-0597">Phosphoprotein</keyword>
<name>A0A5C6A7B4_9BACT</name>
<accession>A0A5C6A7B4</accession>
<dbReference type="PROSITE" id="PS50110">
    <property type="entry name" value="RESPONSE_REGULATORY"/>
    <property type="match status" value="1"/>
</dbReference>
<dbReference type="InterPro" id="IPR011006">
    <property type="entry name" value="CheY-like_superfamily"/>
</dbReference>